<evidence type="ECO:0000313" key="4">
    <source>
        <dbReference type="Proteomes" id="UP001190700"/>
    </source>
</evidence>
<dbReference type="InterPro" id="IPR036812">
    <property type="entry name" value="NAD(P)_OxRdtase_dom_sf"/>
</dbReference>
<comment type="caution">
    <text evidence="3">The sequence shown here is derived from an EMBL/GenBank/DDBJ whole genome shotgun (WGS) entry which is preliminary data.</text>
</comment>
<keyword evidence="4" id="KW-1185">Reference proteome</keyword>
<dbReference type="Gene3D" id="3.20.20.100">
    <property type="entry name" value="NADP-dependent oxidoreductase domain"/>
    <property type="match status" value="1"/>
</dbReference>
<evidence type="ECO:0000256" key="1">
    <source>
        <dbReference type="ARBA" id="ARBA00023002"/>
    </source>
</evidence>
<dbReference type="Pfam" id="PF00248">
    <property type="entry name" value="Aldo_ket_red"/>
    <property type="match status" value="1"/>
</dbReference>
<dbReference type="AlphaFoldDB" id="A0AAE0BMF9"/>
<reference evidence="3 4" key="1">
    <citation type="journal article" date="2015" name="Genome Biol. Evol.">
        <title>Comparative Genomics of a Bacterivorous Green Alga Reveals Evolutionary Causalities and Consequences of Phago-Mixotrophic Mode of Nutrition.</title>
        <authorList>
            <person name="Burns J.A."/>
            <person name="Paasch A."/>
            <person name="Narechania A."/>
            <person name="Kim E."/>
        </authorList>
    </citation>
    <scope>NUCLEOTIDE SEQUENCE [LARGE SCALE GENOMIC DNA]</scope>
    <source>
        <strain evidence="3 4">PLY_AMNH</strain>
    </source>
</reference>
<dbReference type="SUPFAM" id="SSF51430">
    <property type="entry name" value="NAD(P)-linked oxidoreductase"/>
    <property type="match status" value="1"/>
</dbReference>
<evidence type="ECO:0000259" key="2">
    <source>
        <dbReference type="Pfam" id="PF00248"/>
    </source>
</evidence>
<organism evidence="3 4">
    <name type="scientific">Cymbomonas tetramitiformis</name>
    <dbReference type="NCBI Taxonomy" id="36881"/>
    <lineage>
        <taxon>Eukaryota</taxon>
        <taxon>Viridiplantae</taxon>
        <taxon>Chlorophyta</taxon>
        <taxon>Pyramimonadophyceae</taxon>
        <taxon>Pyramimonadales</taxon>
        <taxon>Pyramimonadaceae</taxon>
        <taxon>Cymbomonas</taxon>
    </lineage>
</organism>
<sequence>MADTVKRGDLKYVKFGNSDIMVSEVCAGTMTWGSFNDKEEQAFEQMDKLIELGVNFFDTAELYPVAFNYGQTTEMWMGNWLEKRVAEGKVDRSKIYIATKCNANGIGGKGEAHAYDLETLMSSCTASIERLKCNYIDLYQLHWPTRDTPLFGAAVFKPERELRPMAFQDKGTPDVFEAQVLAIKQLLDKGLIKHWGLSNENAYGITMFCITCDRLGVPRPVSCQNDFSLVDRIYESDTAEAAYRFGVVGLPYGPLAGGVLTGKYFDKSKYSKADADRPVEECRMRKTPEFQPRYGFPAAMQATEKYMALAEKYGLTPTELALAWANSRPFNCSIIIGTTTVRQVEECVNAFKIELPAALLAEVDTVHEEFRSPVCFYADKPTCMEAPWLRGSISHASQPRL</sequence>
<protein>
    <recommendedName>
        <fullName evidence="2">NADP-dependent oxidoreductase domain-containing protein</fullName>
    </recommendedName>
</protein>
<dbReference type="CDD" id="cd19094">
    <property type="entry name" value="AKR_Tas-like"/>
    <property type="match status" value="1"/>
</dbReference>
<evidence type="ECO:0000313" key="3">
    <source>
        <dbReference type="EMBL" id="KAK3238302.1"/>
    </source>
</evidence>
<accession>A0AAE0BMF9</accession>
<dbReference type="Proteomes" id="UP001190700">
    <property type="component" value="Unassembled WGS sequence"/>
</dbReference>
<dbReference type="InterPro" id="IPR050523">
    <property type="entry name" value="AKR_Detox_Biosynth"/>
</dbReference>
<proteinExistence type="predicted"/>
<dbReference type="InterPro" id="IPR023210">
    <property type="entry name" value="NADP_OxRdtase_dom"/>
</dbReference>
<gene>
    <name evidence="3" type="ORF">CYMTET_51679</name>
</gene>
<name>A0AAE0BMF9_9CHLO</name>
<dbReference type="EMBL" id="LGRX02034264">
    <property type="protein sequence ID" value="KAK3238302.1"/>
    <property type="molecule type" value="Genomic_DNA"/>
</dbReference>
<dbReference type="PANTHER" id="PTHR43364">
    <property type="entry name" value="NADH-SPECIFIC METHYLGLYOXAL REDUCTASE-RELATED"/>
    <property type="match status" value="1"/>
</dbReference>
<dbReference type="PANTHER" id="PTHR43364:SF4">
    <property type="entry name" value="NAD(P)-LINKED OXIDOREDUCTASE SUPERFAMILY PROTEIN"/>
    <property type="match status" value="1"/>
</dbReference>
<feature type="domain" description="NADP-dependent oxidoreductase" evidence="2">
    <location>
        <begin position="25"/>
        <end position="366"/>
    </location>
</feature>
<dbReference type="GO" id="GO:0016491">
    <property type="term" value="F:oxidoreductase activity"/>
    <property type="evidence" value="ECO:0007669"/>
    <property type="project" value="UniProtKB-KW"/>
</dbReference>
<keyword evidence="1" id="KW-0560">Oxidoreductase</keyword>